<evidence type="ECO:0008006" key="7">
    <source>
        <dbReference type="Google" id="ProtNLM"/>
    </source>
</evidence>
<keyword evidence="2" id="KW-0808">Transferase</keyword>
<dbReference type="Gene3D" id="3.40.50.150">
    <property type="entry name" value="Vaccinia Virus protein VP39"/>
    <property type="match status" value="1"/>
</dbReference>
<accession>A0ABR3ZZU2</accession>
<comment type="similarity">
    <text evidence="4">Belongs to the class I-like SAM-binding methyltransferase superfamily.</text>
</comment>
<evidence type="ECO:0000256" key="1">
    <source>
        <dbReference type="ARBA" id="ARBA00005179"/>
    </source>
</evidence>
<organism evidence="5 6">
    <name type="scientific">Stereocaulon virgatum</name>
    <dbReference type="NCBI Taxonomy" id="373712"/>
    <lineage>
        <taxon>Eukaryota</taxon>
        <taxon>Fungi</taxon>
        <taxon>Dikarya</taxon>
        <taxon>Ascomycota</taxon>
        <taxon>Pezizomycotina</taxon>
        <taxon>Lecanoromycetes</taxon>
        <taxon>OSLEUM clade</taxon>
        <taxon>Lecanoromycetidae</taxon>
        <taxon>Lecanorales</taxon>
        <taxon>Lecanorineae</taxon>
        <taxon>Stereocaulaceae</taxon>
        <taxon>Stereocaulon</taxon>
    </lineage>
</organism>
<dbReference type="SUPFAM" id="SSF53335">
    <property type="entry name" value="S-adenosyl-L-methionine-dependent methyltransferases"/>
    <property type="match status" value="1"/>
</dbReference>
<name>A0ABR3ZZU2_9LECA</name>
<evidence type="ECO:0000256" key="2">
    <source>
        <dbReference type="ARBA" id="ARBA00022679"/>
    </source>
</evidence>
<keyword evidence="3" id="KW-0949">S-adenosyl-L-methionine</keyword>
<dbReference type="InterPro" id="IPR029063">
    <property type="entry name" value="SAM-dependent_MTases_sf"/>
</dbReference>
<evidence type="ECO:0000256" key="4">
    <source>
        <dbReference type="ARBA" id="ARBA00038314"/>
    </source>
</evidence>
<evidence type="ECO:0000256" key="3">
    <source>
        <dbReference type="ARBA" id="ARBA00022691"/>
    </source>
</evidence>
<evidence type="ECO:0000313" key="6">
    <source>
        <dbReference type="Proteomes" id="UP001590950"/>
    </source>
</evidence>
<dbReference type="Proteomes" id="UP001590950">
    <property type="component" value="Unassembled WGS sequence"/>
</dbReference>
<dbReference type="PANTHER" id="PTHR35897:SF1">
    <property type="entry name" value="METHYLTRANSFERASE AUSD"/>
    <property type="match status" value="1"/>
</dbReference>
<dbReference type="InterPro" id="IPR051654">
    <property type="entry name" value="Meroterpenoid_MTases"/>
</dbReference>
<proteinExistence type="inferred from homology"/>
<protein>
    <recommendedName>
        <fullName evidence="7">Methyltransferase domain-containing protein</fullName>
    </recommendedName>
</protein>
<sequence length="297" mass="32595">MSSNNTVTPDKPFTTPTASWFKPTITLDEIPKPALDLLMSCTGLPLDKIVSHVNEARAAAWLTAPYPCIGLYMFLDLHMSQHPLYPTLLSRLMHSPTTRLVDIGCGLGQDVRKLVSDGVPATQTYAVELKAELISAGQDLFMDGGRKQSLISFLHGDAVTDDMEQWKRKLDVSDGFEMIHTGALFHLFAWETQLAIARNLVALVHGSDEAVIFGWTFAAREAGLRSVGPKKEAVVYGHDEGSARRLWEEVGEATGTRWEVEVRIAWADVGEVAGLAKGGSWGDAEGNGIMWFSVRRV</sequence>
<comment type="caution">
    <text evidence="5">The sequence shown here is derived from an EMBL/GenBank/DDBJ whole genome shotgun (WGS) entry which is preliminary data.</text>
</comment>
<dbReference type="EMBL" id="JBEFKJ010000062">
    <property type="protein sequence ID" value="KAL2036593.1"/>
    <property type="molecule type" value="Genomic_DNA"/>
</dbReference>
<keyword evidence="6" id="KW-1185">Reference proteome</keyword>
<gene>
    <name evidence="5" type="ORF">N7G274_010689</name>
</gene>
<comment type="pathway">
    <text evidence="1">Secondary metabolite biosynthesis.</text>
</comment>
<evidence type="ECO:0000313" key="5">
    <source>
        <dbReference type="EMBL" id="KAL2036593.1"/>
    </source>
</evidence>
<reference evidence="5 6" key="1">
    <citation type="submission" date="2024-09" db="EMBL/GenBank/DDBJ databases">
        <title>Rethinking Asexuality: The Enigmatic Case of Functional Sexual Genes in Lepraria (Stereocaulaceae).</title>
        <authorList>
            <person name="Doellman M."/>
            <person name="Sun Y."/>
            <person name="Barcenas-Pena A."/>
            <person name="Lumbsch H.T."/>
            <person name="Grewe F."/>
        </authorList>
    </citation>
    <scope>NUCLEOTIDE SEQUENCE [LARGE SCALE GENOMIC DNA]</scope>
    <source>
        <strain evidence="5 6">Mercado 3170</strain>
    </source>
</reference>
<dbReference type="PANTHER" id="PTHR35897">
    <property type="entry name" value="METHYLTRANSFERASE AUSD"/>
    <property type="match status" value="1"/>
</dbReference>